<dbReference type="PANTHER" id="PTHR34265:SF1">
    <property type="entry name" value="TYPE III PANTOTHENATE KINASE"/>
    <property type="match status" value="1"/>
</dbReference>
<evidence type="ECO:0000256" key="9">
    <source>
        <dbReference type="ARBA" id="ARBA00022741"/>
    </source>
</evidence>
<sequence>MLIVMDIGNTNTKCGLYRGGELRHSWRIATKTDLSSDELGIQMMSFFDYLHISPEEVCGIMISSVIPSINYTVEHMCRIYFHQKPHFVEPGIKTGINILYDPPKELGSDRIVNAVAAYEKYGGPCITVDFGTATSFGAISEKGEFLGGAICPGIKTSAEALTVNTAKLPRVELLKPKTAINRNTVNGMQAGIIYGYVGQVDYILRKMKKELGGKAKVIATGGLANVIAAETEMIDVIDNLLTLQGLYLIYKKNIGESTEEGAKEE</sequence>
<dbReference type="HAMAP" id="MF_01274">
    <property type="entry name" value="Pantothen_kinase_3"/>
    <property type="match status" value="1"/>
</dbReference>
<evidence type="ECO:0000256" key="1">
    <source>
        <dbReference type="ARBA" id="ARBA00001206"/>
    </source>
</evidence>
<accession>A0A926DJ83</accession>
<comment type="cofactor">
    <cofactor evidence="2">
        <name>K(+)</name>
        <dbReference type="ChEBI" id="CHEBI:29103"/>
    </cofactor>
</comment>
<gene>
    <name evidence="16" type="primary">coaX</name>
    <name evidence="17" type="ORF">H8693_07415</name>
</gene>
<feature type="binding site" evidence="16">
    <location>
        <begin position="6"/>
        <end position="13"/>
    </location>
    <ligand>
        <name>ATP</name>
        <dbReference type="ChEBI" id="CHEBI:30616"/>
    </ligand>
</feature>
<dbReference type="GO" id="GO:0005737">
    <property type="term" value="C:cytoplasm"/>
    <property type="evidence" value="ECO:0007669"/>
    <property type="project" value="UniProtKB-SubCell"/>
</dbReference>
<dbReference type="AlphaFoldDB" id="A0A926DJ83"/>
<evidence type="ECO:0000256" key="16">
    <source>
        <dbReference type="HAMAP-Rule" id="MF_01274"/>
    </source>
</evidence>
<name>A0A926DJ83_9FIRM</name>
<evidence type="ECO:0000256" key="5">
    <source>
        <dbReference type="ARBA" id="ARBA00011738"/>
    </source>
</evidence>
<feature type="binding site" evidence="16">
    <location>
        <position position="129"/>
    </location>
    <ligand>
        <name>K(+)</name>
        <dbReference type="ChEBI" id="CHEBI:29103"/>
    </ligand>
</feature>
<keyword evidence="9 16" id="KW-0547">Nucleotide-binding</keyword>
<comment type="caution">
    <text evidence="17">The sequence shown here is derived from an EMBL/GenBank/DDBJ whole genome shotgun (WGS) entry which is preliminary data.</text>
</comment>
<dbReference type="EMBL" id="JACRSS010000003">
    <property type="protein sequence ID" value="MBC8538762.1"/>
    <property type="molecule type" value="Genomic_DNA"/>
</dbReference>
<comment type="subcellular location">
    <subcellularLocation>
        <location evidence="3 16">Cytoplasm</location>
    </subcellularLocation>
</comment>
<comment type="cofactor">
    <cofactor evidence="16">
        <name>NH4(+)</name>
        <dbReference type="ChEBI" id="CHEBI:28938"/>
    </cofactor>
    <cofactor evidence="16">
        <name>K(+)</name>
        <dbReference type="ChEBI" id="CHEBI:29103"/>
    </cofactor>
    <text evidence="16">A monovalent cation. Ammonium or potassium.</text>
</comment>
<dbReference type="NCBIfam" id="TIGR00671">
    <property type="entry name" value="baf"/>
    <property type="match status" value="1"/>
</dbReference>
<comment type="function">
    <text evidence="16">Catalyzes the phosphorylation of pantothenate (Pan), the first step in CoA biosynthesis.</text>
</comment>
<comment type="catalytic activity">
    <reaction evidence="1 16">
        <text>(R)-pantothenate + ATP = (R)-4'-phosphopantothenate + ADP + H(+)</text>
        <dbReference type="Rhea" id="RHEA:16373"/>
        <dbReference type="ChEBI" id="CHEBI:10986"/>
        <dbReference type="ChEBI" id="CHEBI:15378"/>
        <dbReference type="ChEBI" id="CHEBI:29032"/>
        <dbReference type="ChEBI" id="CHEBI:30616"/>
        <dbReference type="ChEBI" id="CHEBI:456216"/>
        <dbReference type="EC" id="2.7.1.33"/>
    </reaction>
</comment>
<comment type="similarity">
    <text evidence="14 16">Belongs to the type III pantothenate kinase family.</text>
</comment>
<evidence type="ECO:0000256" key="2">
    <source>
        <dbReference type="ARBA" id="ARBA00001958"/>
    </source>
</evidence>
<feature type="binding site" evidence="16">
    <location>
        <begin position="107"/>
        <end position="110"/>
    </location>
    <ligand>
        <name>substrate</name>
    </ligand>
</feature>
<dbReference type="EC" id="2.7.1.33" evidence="6 16"/>
<keyword evidence="11 16" id="KW-0067">ATP-binding</keyword>
<dbReference type="CDD" id="cd24015">
    <property type="entry name" value="ASKHA_NBD_PanK-III"/>
    <property type="match status" value="1"/>
</dbReference>
<dbReference type="InterPro" id="IPR004619">
    <property type="entry name" value="Type_III_PanK"/>
</dbReference>
<keyword evidence="12 16" id="KW-0630">Potassium</keyword>
<evidence type="ECO:0000256" key="7">
    <source>
        <dbReference type="ARBA" id="ARBA00022490"/>
    </source>
</evidence>
<dbReference type="PANTHER" id="PTHR34265">
    <property type="entry name" value="TYPE III PANTOTHENATE KINASE"/>
    <property type="match status" value="1"/>
</dbReference>
<dbReference type="SUPFAM" id="SSF53067">
    <property type="entry name" value="Actin-like ATPase domain"/>
    <property type="match status" value="2"/>
</dbReference>
<keyword evidence="18" id="KW-1185">Reference proteome</keyword>
<evidence type="ECO:0000256" key="8">
    <source>
        <dbReference type="ARBA" id="ARBA00022679"/>
    </source>
</evidence>
<dbReference type="GO" id="GO:0005524">
    <property type="term" value="F:ATP binding"/>
    <property type="evidence" value="ECO:0007669"/>
    <property type="project" value="UniProtKB-UniRule"/>
</dbReference>
<comment type="subunit">
    <text evidence="5 16">Homodimer.</text>
</comment>
<keyword evidence="10 16" id="KW-0418">Kinase</keyword>
<evidence type="ECO:0000256" key="12">
    <source>
        <dbReference type="ARBA" id="ARBA00022958"/>
    </source>
</evidence>
<dbReference type="Gene3D" id="3.30.420.40">
    <property type="match status" value="2"/>
</dbReference>
<dbReference type="Pfam" id="PF03309">
    <property type="entry name" value="Pan_kinase"/>
    <property type="match status" value="1"/>
</dbReference>
<evidence type="ECO:0000256" key="14">
    <source>
        <dbReference type="ARBA" id="ARBA00038036"/>
    </source>
</evidence>
<protein>
    <recommendedName>
        <fullName evidence="15 16">Type III pantothenate kinase</fullName>
        <ecNumber evidence="6 16">2.7.1.33</ecNumber>
    </recommendedName>
    <alternativeName>
        <fullName evidence="16">PanK-III</fullName>
    </alternativeName>
    <alternativeName>
        <fullName evidence="16">Pantothenic acid kinase</fullName>
    </alternativeName>
</protein>
<dbReference type="NCBIfam" id="NF009848">
    <property type="entry name" value="PRK13318.1-6"/>
    <property type="match status" value="1"/>
</dbReference>
<evidence type="ECO:0000256" key="4">
    <source>
        <dbReference type="ARBA" id="ARBA00005225"/>
    </source>
</evidence>
<evidence type="ECO:0000256" key="13">
    <source>
        <dbReference type="ARBA" id="ARBA00022993"/>
    </source>
</evidence>
<keyword evidence="8 16" id="KW-0808">Transferase</keyword>
<dbReference type="GO" id="GO:0046872">
    <property type="term" value="F:metal ion binding"/>
    <property type="evidence" value="ECO:0007669"/>
    <property type="project" value="UniProtKB-KW"/>
</dbReference>
<dbReference type="NCBIfam" id="NF009855">
    <property type="entry name" value="PRK13321.1"/>
    <property type="match status" value="1"/>
</dbReference>
<comment type="pathway">
    <text evidence="4 16">Cofactor biosynthesis; coenzyme A biosynthesis; CoA from (R)-pantothenate: step 1/5.</text>
</comment>
<keyword evidence="13 16" id="KW-0173">Coenzyme A biosynthesis</keyword>
<keyword evidence="7 16" id="KW-0963">Cytoplasm</keyword>
<evidence type="ECO:0000256" key="15">
    <source>
        <dbReference type="ARBA" id="ARBA00040883"/>
    </source>
</evidence>
<evidence type="ECO:0000313" key="17">
    <source>
        <dbReference type="EMBL" id="MBC8538762.1"/>
    </source>
</evidence>
<dbReference type="RefSeq" id="WP_178620494.1">
    <property type="nucleotide sequence ID" value="NZ_JACRSS010000003.1"/>
</dbReference>
<dbReference type="InterPro" id="IPR043129">
    <property type="entry name" value="ATPase_NBD"/>
</dbReference>
<evidence type="ECO:0000256" key="6">
    <source>
        <dbReference type="ARBA" id="ARBA00012102"/>
    </source>
</evidence>
<evidence type="ECO:0000256" key="3">
    <source>
        <dbReference type="ARBA" id="ARBA00004496"/>
    </source>
</evidence>
<proteinExistence type="inferred from homology"/>
<keyword evidence="16" id="KW-0479">Metal-binding</keyword>
<organism evidence="17 18">
    <name type="scientific">Guopingia tenuis</name>
    <dbReference type="NCBI Taxonomy" id="2763656"/>
    <lineage>
        <taxon>Bacteria</taxon>
        <taxon>Bacillati</taxon>
        <taxon>Bacillota</taxon>
        <taxon>Clostridia</taxon>
        <taxon>Christensenellales</taxon>
        <taxon>Christensenellaceae</taxon>
        <taxon>Guopingia</taxon>
    </lineage>
</organism>
<feature type="binding site" evidence="16">
    <location>
        <position position="132"/>
    </location>
    <ligand>
        <name>ATP</name>
        <dbReference type="ChEBI" id="CHEBI:30616"/>
    </ligand>
</feature>
<evidence type="ECO:0000256" key="10">
    <source>
        <dbReference type="ARBA" id="ARBA00022777"/>
    </source>
</evidence>
<dbReference type="GO" id="GO:0015937">
    <property type="term" value="P:coenzyme A biosynthetic process"/>
    <property type="evidence" value="ECO:0007669"/>
    <property type="project" value="UniProtKB-UniRule"/>
</dbReference>
<evidence type="ECO:0000256" key="11">
    <source>
        <dbReference type="ARBA" id="ARBA00022840"/>
    </source>
</evidence>
<dbReference type="Proteomes" id="UP000617951">
    <property type="component" value="Unassembled WGS sequence"/>
</dbReference>
<dbReference type="GO" id="GO:0004594">
    <property type="term" value="F:pantothenate kinase activity"/>
    <property type="evidence" value="ECO:0007669"/>
    <property type="project" value="UniProtKB-UniRule"/>
</dbReference>
<feature type="binding site" evidence="16">
    <location>
        <position position="100"/>
    </location>
    <ligand>
        <name>substrate</name>
    </ligand>
</feature>
<evidence type="ECO:0000313" key="18">
    <source>
        <dbReference type="Proteomes" id="UP000617951"/>
    </source>
</evidence>
<feature type="active site" description="Proton acceptor" evidence="16">
    <location>
        <position position="109"/>
    </location>
</feature>
<feature type="binding site" evidence="16">
    <location>
        <position position="184"/>
    </location>
    <ligand>
        <name>substrate</name>
    </ligand>
</feature>
<reference evidence="17" key="1">
    <citation type="submission" date="2020-08" db="EMBL/GenBank/DDBJ databases">
        <title>Genome public.</title>
        <authorList>
            <person name="Liu C."/>
            <person name="Sun Q."/>
        </authorList>
    </citation>
    <scope>NUCLEOTIDE SEQUENCE</scope>
    <source>
        <strain evidence="17">NSJ-63</strain>
    </source>
</reference>